<reference evidence="1" key="1">
    <citation type="submission" date="2018-05" db="EMBL/GenBank/DDBJ databases">
        <authorList>
            <person name="Lanie J.A."/>
            <person name="Ng W.-L."/>
            <person name="Kazmierczak K.M."/>
            <person name="Andrzejewski T.M."/>
            <person name="Davidsen T.M."/>
            <person name="Wayne K.J."/>
            <person name="Tettelin H."/>
            <person name="Glass J.I."/>
            <person name="Rusch D."/>
            <person name="Podicherti R."/>
            <person name="Tsui H.-C.T."/>
            <person name="Winkler M.E."/>
        </authorList>
    </citation>
    <scope>NUCLEOTIDE SEQUENCE</scope>
</reference>
<feature type="non-terminal residue" evidence="1">
    <location>
        <position position="99"/>
    </location>
</feature>
<accession>A0A382RX26</accession>
<protein>
    <submittedName>
        <fullName evidence="1">Uncharacterized protein</fullName>
    </submittedName>
</protein>
<sequence length="99" mass="10964">MIIHADTLIRANGGNTTLFGRIYADLFDKKGIKSSMMYSDSAIVYTNSDSIKAFGNVLIESLKGYKLLTDEIILFNNSNLVKSNNDVIFTSNNNDTLYG</sequence>
<dbReference type="EMBL" id="UINC01124813">
    <property type="protein sequence ID" value="SVD02216.1"/>
    <property type="molecule type" value="Genomic_DNA"/>
</dbReference>
<dbReference type="Gene3D" id="2.60.450.10">
    <property type="entry name" value="Lipopolysaccharide (LPS) transport protein A like domain"/>
    <property type="match status" value="1"/>
</dbReference>
<dbReference type="Pfam" id="PF06835">
    <property type="entry name" value="LptC"/>
    <property type="match status" value="1"/>
</dbReference>
<organism evidence="1">
    <name type="scientific">marine metagenome</name>
    <dbReference type="NCBI Taxonomy" id="408172"/>
    <lineage>
        <taxon>unclassified sequences</taxon>
        <taxon>metagenomes</taxon>
        <taxon>ecological metagenomes</taxon>
    </lineage>
</organism>
<dbReference type="InterPro" id="IPR026265">
    <property type="entry name" value="LptC"/>
</dbReference>
<dbReference type="AlphaFoldDB" id="A0A382RX26"/>
<dbReference type="GO" id="GO:0005886">
    <property type="term" value="C:plasma membrane"/>
    <property type="evidence" value="ECO:0007669"/>
    <property type="project" value="InterPro"/>
</dbReference>
<name>A0A382RX26_9ZZZZ</name>
<dbReference type="NCBIfam" id="TIGR04409">
    <property type="entry name" value="LptC_YrbK"/>
    <property type="match status" value="1"/>
</dbReference>
<proteinExistence type="predicted"/>
<evidence type="ECO:0000313" key="1">
    <source>
        <dbReference type="EMBL" id="SVD02216.1"/>
    </source>
</evidence>
<dbReference type="InterPro" id="IPR010664">
    <property type="entry name" value="LipoPS_assembly_LptC-rel"/>
</dbReference>
<dbReference type="GO" id="GO:0015221">
    <property type="term" value="F:lipopolysaccharide transmembrane transporter activity"/>
    <property type="evidence" value="ECO:0007669"/>
    <property type="project" value="InterPro"/>
</dbReference>
<gene>
    <name evidence="1" type="ORF">METZ01_LOCUS355070</name>
</gene>